<evidence type="ECO:0000313" key="1">
    <source>
        <dbReference type="EMBL" id="KKL27102.1"/>
    </source>
</evidence>
<accession>A0A0F9CKY2</accession>
<protein>
    <submittedName>
        <fullName evidence="1">Uncharacterized protein</fullName>
    </submittedName>
</protein>
<comment type="caution">
    <text evidence="1">The sequence shown here is derived from an EMBL/GenBank/DDBJ whole genome shotgun (WGS) entry which is preliminary data.</text>
</comment>
<reference evidence="1" key="1">
    <citation type="journal article" date="2015" name="Nature">
        <title>Complex archaea that bridge the gap between prokaryotes and eukaryotes.</title>
        <authorList>
            <person name="Spang A."/>
            <person name="Saw J.H."/>
            <person name="Jorgensen S.L."/>
            <person name="Zaremba-Niedzwiedzka K."/>
            <person name="Martijn J."/>
            <person name="Lind A.E."/>
            <person name="van Eijk R."/>
            <person name="Schleper C."/>
            <person name="Guy L."/>
            <person name="Ettema T.J."/>
        </authorList>
    </citation>
    <scope>NUCLEOTIDE SEQUENCE</scope>
</reference>
<sequence length="147" mass="16572">MIHAEKVAQVSRALEAVGLTVYKSGPPEADIYVSQACALVRVGRGFPPTESSVKVLTIADVDPLSITYLRQKLYQLLMGYELPSSEGGPRLRELSEGEIEAVRRNVLYAFQELSEFLNEFPWKWHRDTKPVDRMKVVEEFGDGVVFL</sequence>
<feature type="non-terminal residue" evidence="1">
    <location>
        <position position="147"/>
    </location>
</feature>
<dbReference type="SUPFAM" id="SSF101386">
    <property type="entry name" value="all-alpha NTP pyrophosphatases"/>
    <property type="match status" value="1"/>
</dbReference>
<dbReference type="EMBL" id="LAZR01035593">
    <property type="protein sequence ID" value="KKL27102.1"/>
    <property type="molecule type" value="Genomic_DNA"/>
</dbReference>
<dbReference type="AlphaFoldDB" id="A0A0F9CKY2"/>
<dbReference type="InterPro" id="IPR014871">
    <property type="entry name" value="dUTPase/dCTP_pyrophosphatase"/>
</dbReference>
<name>A0A0F9CKY2_9ZZZZ</name>
<dbReference type="Gene3D" id="1.10.4010.10">
    <property type="entry name" value="Type II deoxyuridine triphosphatase"/>
    <property type="match status" value="1"/>
</dbReference>
<proteinExistence type="predicted"/>
<gene>
    <name evidence="1" type="ORF">LCGC14_2388570</name>
</gene>
<organism evidence="1">
    <name type="scientific">marine sediment metagenome</name>
    <dbReference type="NCBI Taxonomy" id="412755"/>
    <lineage>
        <taxon>unclassified sequences</taxon>
        <taxon>metagenomes</taxon>
        <taxon>ecological metagenomes</taxon>
    </lineage>
</organism>
<dbReference type="Pfam" id="PF08761">
    <property type="entry name" value="dUTPase_2"/>
    <property type="match status" value="1"/>
</dbReference>